<dbReference type="InterPro" id="IPR043502">
    <property type="entry name" value="DNA/RNA_pol_sf"/>
</dbReference>
<feature type="compositionally biased region" description="Basic and acidic residues" evidence="1">
    <location>
        <begin position="108"/>
        <end position="127"/>
    </location>
</feature>
<accession>A0A7R9IJS8</accession>
<protein>
    <recommendedName>
        <fullName evidence="2">Reverse transcriptase/retrotransposon-derived protein RNase H-like domain-containing protein</fullName>
    </recommendedName>
</protein>
<evidence type="ECO:0000259" key="2">
    <source>
        <dbReference type="Pfam" id="PF17919"/>
    </source>
</evidence>
<gene>
    <name evidence="3" type="ORF">TTEB3V08_LOCUS7656</name>
</gene>
<dbReference type="GO" id="GO:0071897">
    <property type="term" value="P:DNA biosynthetic process"/>
    <property type="evidence" value="ECO:0007669"/>
    <property type="project" value="UniProtKB-ARBA"/>
</dbReference>
<dbReference type="EMBL" id="OE003070">
    <property type="protein sequence ID" value="CAD7459708.1"/>
    <property type="molecule type" value="Genomic_DNA"/>
</dbReference>
<reference evidence="3" key="1">
    <citation type="submission" date="2020-11" db="EMBL/GenBank/DDBJ databases">
        <authorList>
            <person name="Tran Van P."/>
        </authorList>
    </citation>
    <scope>NUCLEOTIDE SEQUENCE</scope>
</reference>
<feature type="domain" description="Reverse transcriptase/retrotransposon-derived protein RNase H-like" evidence="2">
    <location>
        <begin position="163"/>
        <end position="218"/>
    </location>
</feature>
<feature type="region of interest" description="Disordered" evidence="1">
    <location>
        <begin position="101"/>
        <end position="133"/>
    </location>
</feature>
<evidence type="ECO:0000313" key="3">
    <source>
        <dbReference type="EMBL" id="CAD7459708.1"/>
    </source>
</evidence>
<sequence length="218" mass="24752">MSPQRYPKDTASRRPYISSLSCLGRNEGKFEGRLARFLPSKNLETTPNKATSIAIPWLLLALASSGVTTNNLKKKKKKNKLVSTCGCERCEGDWTVVNEQVAPTSSPQKEEGNRKNTKEREEQKEYNRNANKSQDNWEKALQQVLLSYRSSHRCNQRECLYGSSVDLGAVLFQRTLDGVWLVAFAAKTLANAEKMYSAYEKEYLTCSFVVEKFANYLE</sequence>
<dbReference type="InterPro" id="IPR041577">
    <property type="entry name" value="RT_RNaseH_2"/>
</dbReference>
<evidence type="ECO:0000256" key="1">
    <source>
        <dbReference type="SAM" id="MobiDB-lite"/>
    </source>
</evidence>
<name>A0A7R9IJS8_9NEOP</name>
<dbReference type="AlphaFoldDB" id="A0A7R9IJS8"/>
<dbReference type="SUPFAM" id="SSF56672">
    <property type="entry name" value="DNA/RNA polymerases"/>
    <property type="match status" value="1"/>
</dbReference>
<proteinExistence type="predicted"/>
<organism evidence="3">
    <name type="scientific">Timema tahoe</name>
    <dbReference type="NCBI Taxonomy" id="61484"/>
    <lineage>
        <taxon>Eukaryota</taxon>
        <taxon>Metazoa</taxon>
        <taxon>Ecdysozoa</taxon>
        <taxon>Arthropoda</taxon>
        <taxon>Hexapoda</taxon>
        <taxon>Insecta</taxon>
        <taxon>Pterygota</taxon>
        <taxon>Neoptera</taxon>
        <taxon>Polyneoptera</taxon>
        <taxon>Phasmatodea</taxon>
        <taxon>Timematodea</taxon>
        <taxon>Timematoidea</taxon>
        <taxon>Timematidae</taxon>
        <taxon>Timema</taxon>
    </lineage>
</organism>
<dbReference type="Pfam" id="PF17919">
    <property type="entry name" value="RT_RNaseH_2"/>
    <property type="match status" value="1"/>
</dbReference>